<organism evidence="1">
    <name type="scientific">Anguilla anguilla</name>
    <name type="common">European freshwater eel</name>
    <name type="synonym">Muraena anguilla</name>
    <dbReference type="NCBI Taxonomy" id="7936"/>
    <lineage>
        <taxon>Eukaryota</taxon>
        <taxon>Metazoa</taxon>
        <taxon>Chordata</taxon>
        <taxon>Craniata</taxon>
        <taxon>Vertebrata</taxon>
        <taxon>Euteleostomi</taxon>
        <taxon>Actinopterygii</taxon>
        <taxon>Neopterygii</taxon>
        <taxon>Teleostei</taxon>
        <taxon>Anguilliformes</taxon>
        <taxon>Anguillidae</taxon>
        <taxon>Anguilla</taxon>
    </lineage>
</organism>
<evidence type="ECO:0000313" key="1">
    <source>
        <dbReference type="EMBL" id="JAH68495.1"/>
    </source>
</evidence>
<accession>A0A0E9UTG4</accession>
<reference evidence="1" key="1">
    <citation type="submission" date="2014-11" db="EMBL/GenBank/DDBJ databases">
        <authorList>
            <person name="Amaro Gonzalez C."/>
        </authorList>
    </citation>
    <scope>NUCLEOTIDE SEQUENCE</scope>
</reference>
<dbReference type="EMBL" id="GBXM01040082">
    <property type="protein sequence ID" value="JAH68495.1"/>
    <property type="molecule type" value="Transcribed_RNA"/>
</dbReference>
<proteinExistence type="predicted"/>
<protein>
    <submittedName>
        <fullName evidence="1">Uncharacterized protein</fullName>
    </submittedName>
</protein>
<sequence length="62" mass="7334">MKTHRPQDLVRGVTGEERHKHVPLSCGGHHKCIWHQNGSFRFFNKGHRQHWDSNLGIFTKDF</sequence>
<reference evidence="1" key="2">
    <citation type="journal article" date="2015" name="Fish Shellfish Immunol.">
        <title>Early steps in the European eel (Anguilla anguilla)-Vibrio vulnificus interaction in the gills: Role of the RtxA13 toxin.</title>
        <authorList>
            <person name="Callol A."/>
            <person name="Pajuelo D."/>
            <person name="Ebbesson L."/>
            <person name="Teles M."/>
            <person name="MacKenzie S."/>
            <person name="Amaro C."/>
        </authorList>
    </citation>
    <scope>NUCLEOTIDE SEQUENCE</scope>
</reference>
<name>A0A0E9UTG4_ANGAN</name>
<dbReference type="AlphaFoldDB" id="A0A0E9UTG4"/>